<feature type="transmembrane region" description="Helical" evidence="13">
    <location>
        <begin position="61"/>
        <end position="89"/>
    </location>
</feature>
<keyword evidence="8" id="KW-0756">Sterol biosynthesis</keyword>
<dbReference type="GO" id="GO:0005789">
    <property type="term" value="C:endoplasmic reticulum membrane"/>
    <property type="evidence" value="ECO:0007669"/>
    <property type="project" value="UniProtKB-SubCell"/>
</dbReference>
<dbReference type="AlphaFoldDB" id="A0A9P6A0F9"/>
<comment type="caution">
    <text evidence="14">The sequence shown here is derived from an EMBL/GenBank/DDBJ whole genome shotgun (WGS) entry which is preliminary data.</text>
</comment>
<keyword evidence="6" id="KW-0752">Steroid biosynthesis</keyword>
<dbReference type="GO" id="GO:0030674">
    <property type="term" value="F:protein-macromolecule adaptor activity"/>
    <property type="evidence" value="ECO:0007669"/>
    <property type="project" value="TreeGrafter"/>
</dbReference>
<evidence type="ECO:0000256" key="11">
    <source>
        <dbReference type="ARBA" id="ARBA00023166"/>
    </source>
</evidence>
<evidence type="ECO:0000256" key="12">
    <source>
        <dbReference type="ARBA" id="ARBA00023221"/>
    </source>
</evidence>
<dbReference type="InterPro" id="IPR005352">
    <property type="entry name" value="Erg28"/>
</dbReference>
<evidence type="ECO:0000313" key="15">
    <source>
        <dbReference type="Proteomes" id="UP000807025"/>
    </source>
</evidence>
<dbReference type="Proteomes" id="UP000807025">
    <property type="component" value="Unassembled WGS sequence"/>
</dbReference>
<sequence length="129" mass="14564">MLSFLTEYLPQSPGLLPKWQLFVAATAVFNAVQNFATLTLTRRVYNRVPPTNVTALQARTFAVWTLTSAVVRGMYEMAFLTYVIALAHFGSEYFIYKTAKIPGGVLGPFIVASTSLIWMYKQYDFYVKA</sequence>
<comment type="subcellular location">
    <subcellularLocation>
        <location evidence="1">Endoplasmic reticulum membrane</location>
        <topology evidence="1">Multi-pass membrane protein</topology>
    </subcellularLocation>
</comment>
<evidence type="ECO:0000256" key="2">
    <source>
        <dbReference type="ARBA" id="ARBA00005377"/>
    </source>
</evidence>
<comment type="similarity">
    <text evidence="2">Belongs to the ERG28 family.</text>
</comment>
<keyword evidence="9" id="KW-0443">Lipid metabolism</keyword>
<organism evidence="14 15">
    <name type="scientific">Pleurotus eryngii</name>
    <name type="common">Boletus of the steppes</name>
    <dbReference type="NCBI Taxonomy" id="5323"/>
    <lineage>
        <taxon>Eukaryota</taxon>
        <taxon>Fungi</taxon>
        <taxon>Dikarya</taxon>
        <taxon>Basidiomycota</taxon>
        <taxon>Agaricomycotina</taxon>
        <taxon>Agaricomycetes</taxon>
        <taxon>Agaricomycetidae</taxon>
        <taxon>Agaricales</taxon>
        <taxon>Pleurotineae</taxon>
        <taxon>Pleurotaceae</taxon>
        <taxon>Pleurotus</taxon>
    </lineage>
</organism>
<keyword evidence="3" id="KW-0444">Lipid biosynthesis</keyword>
<keyword evidence="15" id="KW-1185">Reference proteome</keyword>
<name>A0A9P6A0F9_PLEER</name>
<dbReference type="PANTHER" id="PTHR15451:SF19">
    <property type="entry name" value="ERGOSTEROL BIOSYNTHETIC PROTEIN 28 HOMOLOG"/>
    <property type="match status" value="1"/>
</dbReference>
<evidence type="ECO:0000256" key="3">
    <source>
        <dbReference type="ARBA" id="ARBA00022516"/>
    </source>
</evidence>
<evidence type="ECO:0000256" key="4">
    <source>
        <dbReference type="ARBA" id="ARBA00022692"/>
    </source>
</evidence>
<evidence type="ECO:0000256" key="8">
    <source>
        <dbReference type="ARBA" id="ARBA00023011"/>
    </source>
</evidence>
<accession>A0A9P6A0F9</accession>
<evidence type="ECO:0000256" key="9">
    <source>
        <dbReference type="ARBA" id="ARBA00023098"/>
    </source>
</evidence>
<keyword evidence="5" id="KW-0256">Endoplasmic reticulum</keyword>
<evidence type="ECO:0000313" key="14">
    <source>
        <dbReference type="EMBL" id="KAF9496787.1"/>
    </source>
</evidence>
<keyword evidence="11" id="KW-1207">Sterol metabolism</keyword>
<evidence type="ECO:0000256" key="1">
    <source>
        <dbReference type="ARBA" id="ARBA00004477"/>
    </source>
</evidence>
<proteinExistence type="inferred from homology"/>
<protein>
    <submittedName>
        <fullName evidence="14">Erg28-like protein</fullName>
    </submittedName>
</protein>
<evidence type="ECO:0000256" key="7">
    <source>
        <dbReference type="ARBA" id="ARBA00022989"/>
    </source>
</evidence>
<reference evidence="14" key="1">
    <citation type="submission" date="2020-11" db="EMBL/GenBank/DDBJ databases">
        <authorList>
            <consortium name="DOE Joint Genome Institute"/>
            <person name="Ahrendt S."/>
            <person name="Riley R."/>
            <person name="Andreopoulos W."/>
            <person name="Labutti K."/>
            <person name="Pangilinan J."/>
            <person name="Ruiz-Duenas F.J."/>
            <person name="Barrasa J.M."/>
            <person name="Sanchez-Garcia M."/>
            <person name="Camarero S."/>
            <person name="Miyauchi S."/>
            <person name="Serrano A."/>
            <person name="Linde D."/>
            <person name="Babiker R."/>
            <person name="Drula E."/>
            <person name="Ayuso-Fernandez I."/>
            <person name="Pacheco R."/>
            <person name="Padilla G."/>
            <person name="Ferreira P."/>
            <person name="Barriuso J."/>
            <person name="Kellner H."/>
            <person name="Castanera R."/>
            <person name="Alfaro M."/>
            <person name="Ramirez L."/>
            <person name="Pisabarro A.G."/>
            <person name="Kuo A."/>
            <person name="Tritt A."/>
            <person name="Lipzen A."/>
            <person name="He G."/>
            <person name="Yan M."/>
            <person name="Ng V."/>
            <person name="Cullen D."/>
            <person name="Martin F."/>
            <person name="Rosso M.-N."/>
            <person name="Henrissat B."/>
            <person name="Hibbett D."/>
            <person name="Martinez A.T."/>
            <person name="Grigoriev I.V."/>
        </authorList>
    </citation>
    <scope>NUCLEOTIDE SEQUENCE</scope>
    <source>
        <strain evidence="14">ATCC 90797</strain>
    </source>
</reference>
<dbReference type="Pfam" id="PF03694">
    <property type="entry name" value="Erg28"/>
    <property type="match status" value="1"/>
</dbReference>
<evidence type="ECO:0000256" key="5">
    <source>
        <dbReference type="ARBA" id="ARBA00022824"/>
    </source>
</evidence>
<evidence type="ECO:0000256" key="6">
    <source>
        <dbReference type="ARBA" id="ARBA00022955"/>
    </source>
</evidence>
<keyword evidence="10 13" id="KW-0472">Membrane</keyword>
<feature type="transmembrane region" description="Helical" evidence="13">
    <location>
        <begin position="101"/>
        <end position="120"/>
    </location>
</feature>
<evidence type="ECO:0000256" key="13">
    <source>
        <dbReference type="SAM" id="Phobius"/>
    </source>
</evidence>
<dbReference type="EMBL" id="MU154549">
    <property type="protein sequence ID" value="KAF9496787.1"/>
    <property type="molecule type" value="Genomic_DNA"/>
</dbReference>
<gene>
    <name evidence="14" type="ORF">BDN71DRAFT_1505461</name>
</gene>
<dbReference type="GO" id="GO:0016126">
    <property type="term" value="P:sterol biosynthetic process"/>
    <property type="evidence" value="ECO:0007669"/>
    <property type="project" value="UniProtKB-KW"/>
</dbReference>
<keyword evidence="7 13" id="KW-1133">Transmembrane helix</keyword>
<keyword evidence="12" id="KW-0753">Steroid metabolism</keyword>
<evidence type="ECO:0000256" key="10">
    <source>
        <dbReference type="ARBA" id="ARBA00023136"/>
    </source>
</evidence>
<feature type="transmembrane region" description="Helical" evidence="13">
    <location>
        <begin position="20"/>
        <end position="40"/>
    </location>
</feature>
<keyword evidence="4 13" id="KW-0812">Transmembrane</keyword>
<dbReference type="PANTHER" id="PTHR15451">
    <property type="entry name" value="ERGOSTEROL BIOSYNTHETIC PROTEIN 28-RELATED"/>
    <property type="match status" value="1"/>
</dbReference>
<dbReference type="OrthoDB" id="6485510at2759"/>